<evidence type="ECO:0000313" key="4">
    <source>
        <dbReference type="EMBL" id="MSR93265.1"/>
    </source>
</evidence>
<name>A0A6N7UY40_9FIRM</name>
<keyword evidence="2" id="KW-0472">Membrane</keyword>
<evidence type="ECO:0000256" key="2">
    <source>
        <dbReference type="SAM" id="Phobius"/>
    </source>
</evidence>
<organism evidence="4 5">
    <name type="scientific">Suipraeoptans intestinalis</name>
    <dbReference type="NCBI Taxonomy" id="2606628"/>
    <lineage>
        <taxon>Bacteria</taxon>
        <taxon>Bacillati</taxon>
        <taxon>Bacillota</taxon>
        <taxon>Clostridia</taxon>
        <taxon>Lachnospirales</taxon>
        <taxon>Lachnospiraceae</taxon>
        <taxon>Suipraeoptans</taxon>
    </lineage>
</organism>
<evidence type="ECO:0000256" key="1">
    <source>
        <dbReference type="ARBA" id="ARBA00023125"/>
    </source>
</evidence>
<dbReference type="EMBL" id="VULY01000018">
    <property type="protein sequence ID" value="MSR93265.1"/>
    <property type="molecule type" value="Genomic_DNA"/>
</dbReference>
<sequence length="243" mass="27782">MPKYTTGEIAKLCGVSVRTVQYYDSRNILIPSEFSESGRRLYSEQDLKQMKIICFLRDAGLSINSIGELLSEKNPGGTISVLLEQQAKCLETEVNDRRAKLELIDGIRRELKSVENFSVESIGDIAYAMEHRKKLKQLHAILMITGLPLCIAQWIAVILLIGSRIWWPLVVWAMLAIPYAVWVSVFYFKRVAYICPQCHNVFRPNLKEVLFAKHTPTLRKLTCTCCGHHGFCVEVYGKEKRDE</sequence>
<dbReference type="InterPro" id="IPR047057">
    <property type="entry name" value="MerR_fam"/>
</dbReference>
<dbReference type="SUPFAM" id="SSF46955">
    <property type="entry name" value="Putative DNA-binding domain"/>
    <property type="match status" value="1"/>
</dbReference>
<dbReference type="GO" id="GO:0003700">
    <property type="term" value="F:DNA-binding transcription factor activity"/>
    <property type="evidence" value="ECO:0007669"/>
    <property type="project" value="InterPro"/>
</dbReference>
<dbReference type="InterPro" id="IPR009061">
    <property type="entry name" value="DNA-bd_dom_put_sf"/>
</dbReference>
<dbReference type="PRINTS" id="PR00040">
    <property type="entry name" value="HTHMERR"/>
</dbReference>
<dbReference type="Proteomes" id="UP000434409">
    <property type="component" value="Unassembled WGS sequence"/>
</dbReference>
<dbReference type="GO" id="GO:0003677">
    <property type="term" value="F:DNA binding"/>
    <property type="evidence" value="ECO:0007669"/>
    <property type="project" value="UniProtKB-KW"/>
</dbReference>
<accession>A0A6N7UY40</accession>
<feature type="transmembrane region" description="Helical" evidence="2">
    <location>
        <begin position="165"/>
        <end position="188"/>
    </location>
</feature>
<dbReference type="SMART" id="SM00422">
    <property type="entry name" value="HTH_MERR"/>
    <property type="match status" value="1"/>
</dbReference>
<evidence type="ECO:0000259" key="3">
    <source>
        <dbReference type="PROSITE" id="PS50937"/>
    </source>
</evidence>
<gene>
    <name evidence="4" type="ORF">FYJ34_03020</name>
</gene>
<dbReference type="Gene3D" id="1.10.1660.10">
    <property type="match status" value="1"/>
</dbReference>
<dbReference type="RefSeq" id="WP_154476135.1">
    <property type="nucleotide sequence ID" value="NZ_VULY01000018.1"/>
</dbReference>
<dbReference type="CDD" id="cd01106">
    <property type="entry name" value="HTH_TipAL-Mta"/>
    <property type="match status" value="1"/>
</dbReference>
<keyword evidence="2" id="KW-1133">Transmembrane helix</keyword>
<keyword evidence="1" id="KW-0238">DNA-binding</keyword>
<dbReference type="AlphaFoldDB" id="A0A6N7UY40"/>
<dbReference type="PROSITE" id="PS50937">
    <property type="entry name" value="HTH_MERR_2"/>
    <property type="match status" value="1"/>
</dbReference>
<protein>
    <submittedName>
        <fullName evidence="4">MerR family transcriptional regulator</fullName>
    </submittedName>
</protein>
<keyword evidence="5" id="KW-1185">Reference proteome</keyword>
<dbReference type="InterPro" id="IPR000551">
    <property type="entry name" value="MerR-type_HTH_dom"/>
</dbReference>
<comment type="caution">
    <text evidence="4">The sequence shown here is derived from an EMBL/GenBank/DDBJ whole genome shotgun (WGS) entry which is preliminary data.</text>
</comment>
<proteinExistence type="predicted"/>
<feature type="transmembrane region" description="Helical" evidence="2">
    <location>
        <begin position="138"/>
        <end position="159"/>
    </location>
</feature>
<dbReference type="PANTHER" id="PTHR30204:SF96">
    <property type="entry name" value="CHROMOSOME-ANCHORING PROTEIN RACA"/>
    <property type="match status" value="1"/>
</dbReference>
<dbReference type="PANTHER" id="PTHR30204">
    <property type="entry name" value="REDOX-CYCLING DRUG-SENSING TRANSCRIPTIONAL ACTIVATOR SOXR"/>
    <property type="match status" value="1"/>
</dbReference>
<dbReference type="Pfam" id="PF13411">
    <property type="entry name" value="MerR_1"/>
    <property type="match status" value="1"/>
</dbReference>
<evidence type="ECO:0000313" key="5">
    <source>
        <dbReference type="Proteomes" id="UP000434409"/>
    </source>
</evidence>
<keyword evidence="2" id="KW-0812">Transmembrane</keyword>
<reference evidence="4 5" key="1">
    <citation type="submission" date="2019-08" db="EMBL/GenBank/DDBJ databases">
        <title>In-depth cultivation of the pig gut microbiome towards novel bacterial diversity and tailored functional studies.</title>
        <authorList>
            <person name="Wylensek D."/>
            <person name="Hitch T.C.A."/>
            <person name="Clavel T."/>
        </authorList>
    </citation>
    <scope>NUCLEOTIDE SEQUENCE [LARGE SCALE GENOMIC DNA]</scope>
    <source>
        <strain evidence="4 5">68-1-5</strain>
    </source>
</reference>
<feature type="domain" description="HTH merR-type" evidence="3">
    <location>
        <begin position="3"/>
        <end position="72"/>
    </location>
</feature>